<reference evidence="1" key="2">
    <citation type="journal article" date="2023" name="Science">
        <title>Genomic signatures of disease resistance in endangered staghorn corals.</title>
        <authorList>
            <person name="Vollmer S.V."/>
            <person name="Selwyn J.D."/>
            <person name="Despard B.A."/>
            <person name="Roesel C.L."/>
        </authorList>
    </citation>
    <scope>NUCLEOTIDE SEQUENCE</scope>
    <source>
        <strain evidence="1">K2</strain>
    </source>
</reference>
<gene>
    <name evidence="1" type="ORF">P5673_019273</name>
</gene>
<evidence type="ECO:0000313" key="1">
    <source>
        <dbReference type="EMBL" id="KAK2558553.1"/>
    </source>
</evidence>
<protein>
    <submittedName>
        <fullName evidence="1">Uncharacterized protein</fullName>
    </submittedName>
</protein>
<keyword evidence="2" id="KW-1185">Reference proteome</keyword>
<sequence length="379" mass="41925">MSDLGGLSLDPDKNSTDTSSFTYPDYTLKRLSGNITKAFQRSPKRNQNLPHDCISVPTTKKRLFFPGPRHQATVGDLIGYPTPRLPLGLAVNVAATFQVPFQSQVAGYMYKYASNSQFSVLYVSQEGAESNIPNKFYNNGDIRNDDFQDNRIASLRYRTSNHLFNVHVYTDDTQPYLPFSPNDIDEQLNTLSAIEDCAAAIRSWMSEDNLKFVLRHPRPDFKKLNDDKAEFLLVDTKQQLAKVCIKDIKVGCVETSPSSSVRNLGVYRTSLSRNSNTSDPSGILAISPGQYDNLIQKHCQNIGLPAVKKAFTETIIVASPAHIILLVTIQVRLSVCSPPFGEVSSFAAHALLDTTGIFACCRMAEGAPSPNTCPHPKKE</sequence>
<name>A0AAD9QC70_ACRCE</name>
<accession>A0AAD9QC70</accession>
<comment type="caution">
    <text evidence="1">The sequence shown here is derived from an EMBL/GenBank/DDBJ whole genome shotgun (WGS) entry which is preliminary data.</text>
</comment>
<dbReference type="Proteomes" id="UP001249851">
    <property type="component" value="Unassembled WGS sequence"/>
</dbReference>
<dbReference type="AlphaFoldDB" id="A0AAD9QC70"/>
<evidence type="ECO:0000313" key="2">
    <source>
        <dbReference type="Proteomes" id="UP001249851"/>
    </source>
</evidence>
<reference evidence="1" key="1">
    <citation type="journal article" date="2023" name="G3 (Bethesda)">
        <title>Whole genome assembly and annotation of the endangered Caribbean coral Acropora cervicornis.</title>
        <authorList>
            <person name="Selwyn J.D."/>
            <person name="Vollmer S.V."/>
        </authorList>
    </citation>
    <scope>NUCLEOTIDE SEQUENCE</scope>
    <source>
        <strain evidence="1">K2</strain>
    </source>
</reference>
<proteinExistence type="predicted"/>
<organism evidence="1 2">
    <name type="scientific">Acropora cervicornis</name>
    <name type="common">Staghorn coral</name>
    <dbReference type="NCBI Taxonomy" id="6130"/>
    <lineage>
        <taxon>Eukaryota</taxon>
        <taxon>Metazoa</taxon>
        <taxon>Cnidaria</taxon>
        <taxon>Anthozoa</taxon>
        <taxon>Hexacorallia</taxon>
        <taxon>Scleractinia</taxon>
        <taxon>Astrocoeniina</taxon>
        <taxon>Acroporidae</taxon>
        <taxon>Acropora</taxon>
    </lineage>
</organism>
<dbReference type="EMBL" id="JARQWQ010000044">
    <property type="protein sequence ID" value="KAK2558553.1"/>
    <property type="molecule type" value="Genomic_DNA"/>
</dbReference>